<dbReference type="AlphaFoldDB" id="A0ABD4Z7K6"/>
<proteinExistence type="inferred from homology"/>
<dbReference type="EMBL" id="JASNVW010000001">
    <property type="protein sequence ID" value="MDK6028285.1"/>
    <property type="molecule type" value="Genomic_DNA"/>
</dbReference>
<dbReference type="InterPro" id="IPR003959">
    <property type="entry name" value="ATPase_AAA_core"/>
</dbReference>
<dbReference type="SUPFAM" id="SSF52540">
    <property type="entry name" value="P-loop containing nucleoside triphosphate hydrolases"/>
    <property type="match status" value="1"/>
</dbReference>
<dbReference type="InterPro" id="IPR050221">
    <property type="entry name" value="26S_Proteasome_ATPase"/>
</dbReference>
<organism evidence="5 6">
    <name type="scientific">Ignisphaera cupida</name>
    <dbReference type="NCBI Taxonomy" id="3050454"/>
    <lineage>
        <taxon>Archaea</taxon>
        <taxon>Thermoproteota</taxon>
        <taxon>Thermoprotei</taxon>
        <taxon>Desulfurococcales</taxon>
        <taxon>Desulfurococcaceae</taxon>
        <taxon>Ignisphaera</taxon>
    </lineage>
</organism>
<comment type="caution">
    <text evidence="5">The sequence shown here is derived from an EMBL/GenBank/DDBJ whole genome shotgun (WGS) entry which is preliminary data.</text>
</comment>
<feature type="domain" description="AAA+ ATPase" evidence="4">
    <location>
        <begin position="244"/>
        <end position="376"/>
    </location>
</feature>
<dbReference type="InterPro" id="IPR003593">
    <property type="entry name" value="AAA+_ATPase"/>
</dbReference>
<keyword evidence="3 5" id="KW-0067">ATP-binding</keyword>
<name>A0ABD4Z7K6_9CREN</name>
<dbReference type="CDD" id="cd19481">
    <property type="entry name" value="RecA-like_protease"/>
    <property type="match status" value="1"/>
</dbReference>
<evidence type="ECO:0000313" key="6">
    <source>
        <dbReference type="Proteomes" id="UP001529235"/>
    </source>
</evidence>
<dbReference type="Gene3D" id="3.40.50.300">
    <property type="entry name" value="P-loop containing nucleotide triphosphate hydrolases"/>
    <property type="match status" value="1"/>
</dbReference>
<evidence type="ECO:0000256" key="2">
    <source>
        <dbReference type="ARBA" id="ARBA00022741"/>
    </source>
</evidence>
<protein>
    <submittedName>
        <fullName evidence="5">ATP-binding protein</fullName>
    </submittedName>
</protein>
<evidence type="ECO:0000313" key="5">
    <source>
        <dbReference type="EMBL" id="MDK6028285.1"/>
    </source>
</evidence>
<accession>A0ABD4Z7K6</accession>
<dbReference type="InterPro" id="IPR027417">
    <property type="entry name" value="P-loop_NTPase"/>
</dbReference>
<reference evidence="5 6" key="1">
    <citation type="submission" date="2023-05" db="EMBL/GenBank/DDBJ databases">
        <title>A new hyperthermophilic archaea 'Ignisphaera cupida' sp. nov. and description of the family 'Ignisphaeraceae' fam. nov.</title>
        <authorList>
            <person name="Podosokorskaya O.A."/>
            <person name="Elcheninov A.G."/>
            <person name="Klukina A."/>
            <person name="Merkel A.Y."/>
        </authorList>
    </citation>
    <scope>NUCLEOTIDE SEQUENCE [LARGE SCALE GENOMIC DNA]</scope>
    <source>
        <strain evidence="5 6">4213-co</strain>
    </source>
</reference>
<dbReference type="GO" id="GO:0005524">
    <property type="term" value="F:ATP binding"/>
    <property type="evidence" value="ECO:0007669"/>
    <property type="project" value="UniProtKB-KW"/>
</dbReference>
<dbReference type="RefSeq" id="WP_285273252.1">
    <property type="nucleotide sequence ID" value="NZ_JASNVW010000001.1"/>
</dbReference>
<sequence>MELMSNNVRREGKLLIESIDRLLPSDLRGFIVTQHVLGDGDETTLLLTPRIVSVLYRGVQKKIIMFKDKEYYQRVFKSLIANFKQLVLHIASEMKLLDIDLALISILNEDSVSAISIIYNQSFVNSYTEYVKQNVNSIAIILTNRNTNSGDALSNSINFLNSNVKKYYKMLAKHLQFNSLHIIVLSLDTENVLKIKLRDDYGKDSSLTIPINNPSWEFDNLPDRIKEDLYTLVIEPINTNAQYAPRGIIIIGPPGVGKSVTAEAIASELRKKIVRINPGVYRSMWYGMTEKMLLSLFSSLKRKKDVVILVDDADFLVNRFNAIHEAFIAEMNMWLNILQDRERPLIIMTTNTPDIMDPALMRPGRLDVTVFMGYPDRKMREKIVSNLCKKYRVKLANEILINDLILRTKWFNAAELDSLVRIVASKGRGVITEDSLEWALRKFHINYGERKIIQESIESYASKMPNVVISYIPKEHEI</sequence>
<dbReference type="Proteomes" id="UP001529235">
    <property type="component" value="Unassembled WGS sequence"/>
</dbReference>
<evidence type="ECO:0000256" key="1">
    <source>
        <dbReference type="ARBA" id="ARBA00006914"/>
    </source>
</evidence>
<evidence type="ECO:0000259" key="4">
    <source>
        <dbReference type="SMART" id="SM00382"/>
    </source>
</evidence>
<dbReference type="SMART" id="SM00382">
    <property type="entry name" value="AAA"/>
    <property type="match status" value="1"/>
</dbReference>
<keyword evidence="2" id="KW-0547">Nucleotide-binding</keyword>
<dbReference type="Pfam" id="PF00004">
    <property type="entry name" value="AAA"/>
    <property type="match status" value="1"/>
</dbReference>
<gene>
    <name evidence="5" type="ORF">QPL79_02765</name>
</gene>
<comment type="similarity">
    <text evidence="1">Belongs to the AAA ATPase family.</text>
</comment>
<dbReference type="PANTHER" id="PTHR23073">
    <property type="entry name" value="26S PROTEASOME REGULATORY SUBUNIT"/>
    <property type="match status" value="1"/>
</dbReference>
<evidence type="ECO:0000256" key="3">
    <source>
        <dbReference type="ARBA" id="ARBA00022840"/>
    </source>
</evidence>
<keyword evidence="6" id="KW-1185">Reference proteome</keyword>